<dbReference type="NCBIfam" id="TIGR02757">
    <property type="entry name" value="TIGR02757 family protein"/>
    <property type="match status" value="1"/>
</dbReference>
<dbReference type="InterPro" id="IPR014127">
    <property type="entry name" value="CHP02757"/>
</dbReference>
<dbReference type="EMBL" id="PYGD01000001">
    <property type="protein sequence ID" value="PSK94136.1"/>
    <property type="molecule type" value="Genomic_DNA"/>
</dbReference>
<dbReference type="Proteomes" id="UP000240572">
    <property type="component" value="Unassembled WGS sequence"/>
</dbReference>
<reference evidence="1 2" key="1">
    <citation type="submission" date="2018-03" db="EMBL/GenBank/DDBJ databases">
        <title>Genomic Encyclopedia of Type Strains, Phase III (KMG-III): the genomes of soil and plant-associated and newly described type strains.</title>
        <authorList>
            <person name="Whitman W."/>
        </authorList>
    </citation>
    <scope>NUCLEOTIDE SEQUENCE [LARGE SCALE GENOMIC DNA]</scope>
    <source>
        <strain evidence="1 2">CGMCC 1.12700</strain>
    </source>
</reference>
<name>A0A2P8DA85_9BACT</name>
<dbReference type="Pfam" id="PF09674">
    <property type="entry name" value="DUF2400"/>
    <property type="match status" value="1"/>
</dbReference>
<dbReference type="OrthoDB" id="9773332at2"/>
<comment type="caution">
    <text evidence="1">The sequence shown here is derived from an EMBL/GenBank/DDBJ whole genome shotgun (WGS) entry which is preliminary data.</text>
</comment>
<protein>
    <submittedName>
        <fullName evidence="1">Uncharacterized protein (TIGR02757 family)</fullName>
    </submittedName>
</protein>
<gene>
    <name evidence="1" type="ORF">B0I18_101287</name>
</gene>
<accession>A0A2P8DA85</accession>
<organism evidence="1 2">
    <name type="scientific">Taibaiella chishuiensis</name>
    <dbReference type="NCBI Taxonomy" id="1434707"/>
    <lineage>
        <taxon>Bacteria</taxon>
        <taxon>Pseudomonadati</taxon>
        <taxon>Bacteroidota</taxon>
        <taxon>Chitinophagia</taxon>
        <taxon>Chitinophagales</taxon>
        <taxon>Chitinophagaceae</taxon>
        <taxon>Taibaiella</taxon>
    </lineage>
</organism>
<evidence type="ECO:0000313" key="1">
    <source>
        <dbReference type="EMBL" id="PSK94136.1"/>
    </source>
</evidence>
<evidence type="ECO:0000313" key="2">
    <source>
        <dbReference type="Proteomes" id="UP000240572"/>
    </source>
</evidence>
<dbReference type="AlphaFoldDB" id="A0A2P8DA85"/>
<dbReference type="RefSeq" id="WP_106520863.1">
    <property type="nucleotide sequence ID" value="NZ_PYGD01000001.1"/>
</dbReference>
<proteinExistence type="predicted"/>
<sequence length="263" mass="30338">MYDPALKRLLDQKVLLYNQPSFIEKDPVSIPHRFTKLQDIEISGFFAALLAWGNRTSIINSCTRLLQAMDGAPYDFVRNFRDTDLKPLLHFVHRTFNATDLFYLLHFLQFHYSKHESLEAAFAQFINRESTDITQALTGFHQYVFSLPQAPERTRKHIATPARKSACKRLNMYLRWMVRNDGAKAKTGTLVDFGLWKNISPAQLICPLDVHVARVARRLNLLERKQDDWHAAVELTGKLKALSPDDPVQYDFALFGLGVIEKF</sequence>
<keyword evidence="2" id="KW-1185">Reference proteome</keyword>